<accession>A0A537JMK9</accession>
<reference evidence="2 3" key="1">
    <citation type="journal article" date="2019" name="Nat. Microbiol.">
        <title>Mediterranean grassland soil C-N compound turnover is dependent on rainfall and depth, and is mediated by genomically divergent microorganisms.</title>
        <authorList>
            <person name="Diamond S."/>
            <person name="Andeer P.F."/>
            <person name="Li Z."/>
            <person name="Crits-Christoph A."/>
            <person name="Burstein D."/>
            <person name="Anantharaman K."/>
            <person name="Lane K.R."/>
            <person name="Thomas B.C."/>
            <person name="Pan C."/>
            <person name="Northen T.R."/>
            <person name="Banfield J.F."/>
        </authorList>
    </citation>
    <scope>NUCLEOTIDE SEQUENCE [LARGE SCALE GENOMIC DNA]</scope>
    <source>
        <strain evidence="2">NP_7</strain>
    </source>
</reference>
<evidence type="ECO:0000313" key="2">
    <source>
        <dbReference type="EMBL" id="TMI84386.1"/>
    </source>
</evidence>
<dbReference type="AlphaFoldDB" id="A0A537JMK9"/>
<protein>
    <submittedName>
        <fullName evidence="2">Uroporphyrinogen decarboxylase</fullName>
    </submittedName>
</protein>
<dbReference type="InterPro" id="IPR038071">
    <property type="entry name" value="UROD/MetE-like_sf"/>
</dbReference>
<proteinExistence type="predicted"/>
<comment type="caution">
    <text evidence="2">The sequence shown here is derived from an EMBL/GenBank/DDBJ whole genome shotgun (WGS) entry which is preliminary data.</text>
</comment>
<dbReference type="EMBL" id="VBAO01000033">
    <property type="protein sequence ID" value="TMI84386.1"/>
    <property type="molecule type" value="Genomic_DNA"/>
</dbReference>
<dbReference type="GO" id="GO:0004853">
    <property type="term" value="F:uroporphyrinogen decarboxylase activity"/>
    <property type="evidence" value="ECO:0007669"/>
    <property type="project" value="InterPro"/>
</dbReference>
<organism evidence="2 3">
    <name type="scientific">Candidatus Segetimicrobium genomatis</name>
    <dbReference type="NCBI Taxonomy" id="2569760"/>
    <lineage>
        <taxon>Bacteria</taxon>
        <taxon>Bacillati</taxon>
        <taxon>Candidatus Sysuimicrobiota</taxon>
        <taxon>Candidatus Sysuimicrobiia</taxon>
        <taxon>Candidatus Sysuimicrobiales</taxon>
        <taxon>Candidatus Segetimicrobiaceae</taxon>
        <taxon>Candidatus Segetimicrobium</taxon>
    </lineage>
</organism>
<sequence>MTHRELIEAAARGDRPERVPVALWRHFPGEDQRAEKLAQAHIAFYRAFDVDLLKITPASGYYGDDWGLRAGYKPNREGVRTYSERPIKKPTDWERLKRLDVSQGGYGREAHAIRLVAEAVGAEVHILETVFSPLSIARTLAGEQASVRYLREDPEAFHAGLQVIAEVTADFVRAAIAAGADGVFFSTQMATTDLLTREEYEEFGRPYDLQVLEAAGTGLTFLHIHGAHIMFDLFTDYPVNIINWHARETPPRIADARAQVSTCLACGIDAWNTLAKKPPEAVAQEVQDAIAQTGGRGHIVTTGCVMPVDTPEANIRAAIAAAREGR</sequence>
<evidence type="ECO:0000259" key="1">
    <source>
        <dbReference type="Pfam" id="PF01208"/>
    </source>
</evidence>
<dbReference type="Pfam" id="PF01208">
    <property type="entry name" value="URO-D"/>
    <property type="match status" value="1"/>
</dbReference>
<dbReference type="InterPro" id="IPR052024">
    <property type="entry name" value="Methanogen_methyltrans"/>
</dbReference>
<name>A0A537JMK9_9BACT</name>
<dbReference type="PANTHER" id="PTHR47099:SF1">
    <property type="entry name" value="METHYLCOBAMIDE:COM METHYLTRANSFERASE MTBA"/>
    <property type="match status" value="1"/>
</dbReference>
<dbReference type="Gene3D" id="3.20.20.210">
    <property type="match status" value="1"/>
</dbReference>
<dbReference type="SUPFAM" id="SSF51726">
    <property type="entry name" value="UROD/MetE-like"/>
    <property type="match status" value="1"/>
</dbReference>
<dbReference type="InterPro" id="IPR000257">
    <property type="entry name" value="Uroporphyrinogen_deCOase"/>
</dbReference>
<feature type="domain" description="Uroporphyrinogen decarboxylase (URO-D)" evidence="1">
    <location>
        <begin position="4"/>
        <end position="324"/>
    </location>
</feature>
<evidence type="ECO:0000313" key="3">
    <source>
        <dbReference type="Proteomes" id="UP000320048"/>
    </source>
</evidence>
<dbReference type="PANTHER" id="PTHR47099">
    <property type="entry name" value="METHYLCOBAMIDE:COM METHYLTRANSFERASE MTBA"/>
    <property type="match status" value="1"/>
</dbReference>
<dbReference type="GO" id="GO:0006779">
    <property type="term" value="P:porphyrin-containing compound biosynthetic process"/>
    <property type="evidence" value="ECO:0007669"/>
    <property type="project" value="InterPro"/>
</dbReference>
<dbReference type="Proteomes" id="UP000320048">
    <property type="component" value="Unassembled WGS sequence"/>
</dbReference>
<gene>
    <name evidence="2" type="ORF">E6H04_01395</name>
</gene>